<evidence type="ECO:0000256" key="4">
    <source>
        <dbReference type="ARBA" id="ARBA00022692"/>
    </source>
</evidence>
<dbReference type="PANTHER" id="PTHR31326:SF3">
    <property type="entry name" value="PROTEIN CLT3, CHLOROPLASTIC"/>
    <property type="match status" value="1"/>
</dbReference>
<comment type="similarity">
    <text evidence="2">Belongs to the CRT-like transporter family.</text>
</comment>
<dbReference type="PANTHER" id="PTHR31326">
    <property type="entry name" value="PROTEIN CLT2, CHLOROPLASTIC"/>
    <property type="match status" value="1"/>
</dbReference>
<evidence type="ECO:0000256" key="7">
    <source>
        <dbReference type="SAM" id="Phobius"/>
    </source>
</evidence>
<feature type="chain" id="PRO_5043899019" evidence="8">
    <location>
        <begin position="17"/>
        <end position="82"/>
    </location>
</feature>
<organism evidence="9 10">
    <name type="scientific">Rubroshorea leprosula</name>
    <dbReference type="NCBI Taxonomy" id="152421"/>
    <lineage>
        <taxon>Eukaryota</taxon>
        <taxon>Viridiplantae</taxon>
        <taxon>Streptophyta</taxon>
        <taxon>Embryophyta</taxon>
        <taxon>Tracheophyta</taxon>
        <taxon>Spermatophyta</taxon>
        <taxon>Magnoliopsida</taxon>
        <taxon>eudicotyledons</taxon>
        <taxon>Gunneridae</taxon>
        <taxon>Pentapetalae</taxon>
        <taxon>rosids</taxon>
        <taxon>malvids</taxon>
        <taxon>Malvales</taxon>
        <taxon>Dipterocarpaceae</taxon>
        <taxon>Rubroshorea</taxon>
    </lineage>
</organism>
<accession>A0AAV5HXI3</accession>
<evidence type="ECO:0000256" key="5">
    <source>
        <dbReference type="ARBA" id="ARBA00022989"/>
    </source>
</evidence>
<comment type="caution">
    <text evidence="9">The sequence shown here is derived from an EMBL/GenBank/DDBJ whole genome shotgun (WGS) entry which is preliminary data.</text>
</comment>
<dbReference type="GO" id="GO:0016020">
    <property type="term" value="C:membrane"/>
    <property type="evidence" value="ECO:0007669"/>
    <property type="project" value="UniProtKB-SubCell"/>
</dbReference>
<feature type="signal peptide" evidence="8">
    <location>
        <begin position="1"/>
        <end position="16"/>
    </location>
</feature>
<evidence type="ECO:0000256" key="2">
    <source>
        <dbReference type="ARBA" id="ARBA00006690"/>
    </source>
</evidence>
<proteinExistence type="inferred from homology"/>
<gene>
    <name evidence="9" type="ORF">SLEP1_g7061</name>
</gene>
<keyword evidence="3" id="KW-0813">Transport</keyword>
<keyword evidence="6 7" id="KW-0472">Membrane</keyword>
<keyword evidence="8" id="KW-0732">Signal</keyword>
<evidence type="ECO:0000256" key="1">
    <source>
        <dbReference type="ARBA" id="ARBA00004141"/>
    </source>
</evidence>
<keyword evidence="4 7" id="KW-0812">Transmembrane</keyword>
<reference evidence="9 10" key="1">
    <citation type="journal article" date="2021" name="Commun. Biol.">
        <title>The genome of Shorea leprosula (Dipterocarpaceae) highlights the ecological relevance of drought in aseasonal tropical rainforests.</title>
        <authorList>
            <person name="Ng K.K.S."/>
            <person name="Kobayashi M.J."/>
            <person name="Fawcett J.A."/>
            <person name="Hatakeyama M."/>
            <person name="Paape T."/>
            <person name="Ng C.H."/>
            <person name="Ang C.C."/>
            <person name="Tnah L.H."/>
            <person name="Lee C.T."/>
            <person name="Nishiyama T."/>
            <person name="Sese J."/>
            <person name="O'Brien M.J."/>
            <person name="Copetti D."/>
            <person name="Mohd Noor M.I."/>
            <person name="Ong R.C."/>
            <person name="Putra M."/>
            <person name="Sireger I.Z."/>
            <person name="Indrioko S."/>
            <person name="Kosugi Y."/>
            <person name="Izuno A."/>
            <person name="Isagi Y."/>
            <person name="Lee S.L."/>
            <person name="Shimizu K.K."/>
        </authorList>
    </citation>
    <scope>NUCLEOTIDE SEQUENCE [LARGE SCALE GENOMIC DNA]</scope>
    <source>
        <strain evidence="9">214</strain>
    </source>
</reference>
<evidence type="ECO:0000256" key="8">
    <source>
        <dbReference type="SAM" id="SignalP"/>
    </source>
</evidence>
<keyword evidence="5 7" id="KW-1133">Transmembrane helix</keyword>
<protein>
    <submittedName>
        <fullName evidence="9">Uncharacterized protein</fullName>
    </submittedName>
</protein>
<dbReference type="AlphaFoldDB" id="A0AAV5HXI3"/>
<name>A0AAV5HXI3_9ROSI</name>
<dbReference type="InterPro" id="IPR013936">
    <property type="entry name" value="CRT-like"/>
</dbReference>
<evidence type="ECO:0000313" key="9">
    <source>
        <dbReference type="EMBL" id="GKU93468.1"/>
    </source>
</evidence>
<dbReference type="Proteomes" id="UP001054252">
    <property type="component" value="Unassembled WGS sequence"/>
</dbReference>
<evidence type="ECO:0000313" key="10">
    <source>
        <dbReference type="Proteomes" id="UP001054252"/>
    </source>
</evidence>
<keyword evidence="10" id="KW-1185">Reference proteome</keyword>
<evidence type="ECO:0000256" key="3">
    <source>
        <dbReference type="ARBA" id="ARBA00022448"/>
    </source>
</evidence>
<feature type="transmembrane region" description="Helical" evidence="7">
    <location>
        <begin position="46"/>
        <end position="67"/>
    </location>
</feature>
<evidence type="ECO:0000256" key="6">
    <source>
        <dbReference type="ARBA" id="ARBA00023136"/>
    </source>
</evidence>
<dbReference type="EMBL" id="BPVZ01000007">
    <property type="protein sequence ID" value="GKU93468.1"/>
    <property type="molecule type" value="Genomic_DNA"/>
</dbReference>
<comment type="subcellular location">
    <subcellularLocation>
        <location evidence="1">Membrane</location>
        <topology evidence="1">Multi-pass membrane protein</topology>
    </subcellularLocation>
</comment>
<sequence length="82" mass="8600">MGFNISLLHLIKISSAVVSSLASTFSVPISVYLFTMPLPYLGVASSLPPGFVAGAIILVMGLFFYAWTPSDSTAVVMPSSSK</sequence>
<feature type="transmembrane region" description="Helical" evidence="7">
    <location>
        <begin position="7"/>
        <end position="34"/>
    </location>
</feature>